<keyword evidence="4" id="KW-0862">Zinc</keyword>
<dbReference type="SMART" id="SM00291">
    <property type="entry name" value="ZnF_ZZ"/>
    <property type="match status" value="1"/>
</dbReference>
<dbReference type="CDD" id="cd02340">
    <property type="entry name" value="ZZ_NBR1_like"/>
    <property type="match status" value="1"/>
</dbReference>
<dbReference type="PANTHER" id="PTHR23055">
    <property type="entry name" value="CALCIUM BINDING PROTEINS"/>
    <property type="match status" value="1"/>
</dbReference>
<feature type="transmembrane region" description="Helical" evidence="8">
    <location>
        <begin position="12"/>
        <end position="32"/>
    </location>
</feature>
<dbReference type="InterPro" id="IPR000433">
    <property type="entry name" value="Znf_ZZ"/>
</dbReference>
<reference evidence="11 12" key="1">
    <citation type="journal article" date="2018" name="Sci. Rep.">
        <title>Comparative genomics provides insights into the lifestyle and reveals functional heterogeneity of dark septate endophytic fungi.</title>
        <authorList>
            <person name="Knapp D.G."/>
            <person name="Nemeth J.B."/>
            <person name="Barry K."/>
            <person name="Hainaut M."/>
            <person name="Henrissat B."/>
            <person name="Johnson J."/>
            <person name="Kuo A."/>
            <person name="Lim J.H.P."/>
            <person name="Lipzen A."/>
            <person name="Nolan M."/>
            <person name="Ohm R.A."/>
            <person name="Tamas L."/>
            <person name="Grigoriev I.V."/>
            <person name="Spatafora J.W."/>
            <person name="Nagy L.G."/>
            <person name="Kovacs G.M."/>
        </authorList>
    </citation>
    <scope>NUCLEOTIDE SEQUENCE [LARGE SCALE GENOMIC DNA]</scope>
    <source>
        <strain evidence="11 12">DSE2036</strain>
    </source>
</reference>
<dbReference type="CDD" id="cd00051">
    <property type="entry name" value="EFh"/>
    <property type="match status" value="1"/>
</dbReference>
<keyword evidence="5" id="KW-0106">Calcium</keyword>
<dbReference type="InterPro" id="IPR011992">
    <property type="entry name" value="EF-hand-dom_pair"/>
</dbReference>
<dbReference type="EMBL" id="KZ805724">
    <property type="protein sequence ID" value="PVH92090.1"/>
    <property type="molecule type" value="Genomic_DNA"/>
</dbReference>
<keyword evidence="8" id="KW-0472">Membrane</keyword>
<dbReference type="Pfam" id="PF00569">
    <property type="entry name" value="ZZ"/>
    <property type="match status" value="1"/>
</dbReference>
<protein>
    <recommendedName>
        <fullName evidence="13">EF-hand</fullName>
    </recommendedName>
</protein>
<evidence type="ECO:0000256" key="7">
    <source>
        <dbReference type="SAM" id="MobiDB-lite"/>
    </source>
</evidence>
<feature type="domain" description="EF-hand" evidence="10">
    <location>
        <begin position="376"/>
        <end position="411"/>
    </location>
</feature>
<dbReference type="PROSITE" id="PS00018">
    <property type="entry name" value="EF_HAND_1"/>
    <property type="match status" value="1"/>
</dbReference>
<dbReference type="OrthoDB" id="2122982at2759"/>
<evidence type="ECO:0000259" key="9">
    <source>
        <dbReference type="PROSITE" id="PS50135"/>
    </source>
</evidence>
<feature type="region of interest" description="Disordered" evidence="7">
    <location>
        <begin position="817"/>
        <end position="902"/>
    </location>
</feature>
<evidence type="ECO:0000313" key="12">
    <source>
        <dbReference type="Proteomes" id="UP000244855"/>
    </source>
</evidence>
<feature type="domain" description="EF-hand" evidence="10">
    <location>
        <begin position="412"/>
        <end position="447"/>
    </location>
</feature>
<proteinExistence type="predicted"/>
<evidence type="ECO:0000256" key="5">
    <source>
        <dbReference type="ARBA" id="ARBA00022837"/>
    </source>
</evidence>
<dbReference type="PROSITE" id="PS50222">
    <property type="entry name" value="EF_HAND_2"/>
    <property type="match status" value="2"/>
</dbReference>
<name>A0A2V1D220_9PLEO</name>
<organism evidence="11 12">
    <name type="scientific">Periconia macrospinosa</name>
    <dbReference type="NCBI Taxonomy" id="97972"/>
    <lineage>
        <taxon>Eukaryota</taxon>
        <taxon>Fungi</taxon>
        <taxon>Dikarya</taxon>
        <taxon>Ascomycota</taxon>
        <taxon>Pezizomycotina</taxon>
        <taxon>Dothideomycetes</taxon>
        <taxon>Pleosporomycetidae</taxon>
        <taxon>Pleosporales</taxon>
        <taxon>Massarineae</taxon>
        <taxon>Periconiaceae</taxon>
        <taxon>Periconia</taxon>
    </lineage>
</organism>
<dbReference type="SMART" id="SM00054">
    <property type="entry name" value="EFh"/>
    <property type="match status" value="2"/>
</dbReference>
<keyword evidence="1" id="KW-0479">Metal-binding</keyword>
<dbReference type="InterPro" id="IPR043145">
    <property type="entry name" value="Znf_ZZ_sf"/>
</dbReference>
<dbReference type="Pfam" id="PF13833">
    <property type="entry name" value="EF-hand_8"/>
    <property type="match status" value="1"/>
</dbReference>
<dbReference type="AlphaFoldDB" id="A0A2V1D220"/>
<evidence type="ECO:0008006" key="13">
    <source>
        <dbReference type="Google" id="ProtNLM"/>
    </source>
</evidence>
<sequence length="1007" mass="114259">MAGTTPSSVTRYRPAVLVVTGAAAAYAAWLLYTSVAAPSSPPDTLHRSNAVRRSNRRARDGSRESGTSRAVQRLQQESVPLGHFDFFGHDVELDARNVVSDDHLREIAQQMQPTASPEMVEDRIMQLYDTFYDRLLGYAFPERALSTVETDVLTRMVADQIPNPEGLARAMQRHRSRFALVETEALLTADGAESIPPTELSWHSDDDTEGGIDPDGQTLQRTLYHIAEDRARHEGVVHRGITCNGCEAKPIRGIRWRCANCPDYDLCSDCEATNSHIKTHIFYKIRVPAPYMGLPKQEPIYPGRPYLMEPSVDPAIKKSLVEQTRMEVEEIEALWDQFTCLASTEWTSDPNKVGWAMDRRAFDHAFIPRYSSFMSAPNLVYDRIFAYFDTDLNGLIGFEEFIKGLDGIHSSDSRIKLRIAFNGYDIDGDGYISRKDILRIFRAHYAIERESTRNYLAEAAEELSIRGALETIRSAQPLGSAFTQSGFPPVPRENERLIRKDPNASDLEPTSADVPDTMPREEFLNHPVGNTYHQPSGQEAIMYRWDRRQFYTDEEEGLTRPVSVSTERPFPDQLDHQTDGEDEAPSASDLERRRGSRSSSRVRFQDDVDFETRSNASTSSRPIGERWGGYEIPEPEQDLGKEILYQVTQQAFNELLDPLFRKKEDAAIDAFATRAERRLYVTEIDNLCEDFKNRPELNTLALRLGAFVYAEMVLRSFCADSDALRFSQDKKLTNREVLTKHIQKKFSESEQRLLEHSDFQQEPRKVYTNIDMWNAKLCRTQLLQETTEAIVQLLDGLITTESTQMEKTEACRVYRDPTMPQFRPNSLGSPEHGDSDNILTSETSHESTSKNTDQIRSPFGPFFVTSLVPSTPVPDSPEDGVRASLPSPPTPPRLSPEPTGPVPLTNDKVQLMCLSWDPDHEKLAFDWVPSPYWMDDDLLKHPEAMQLEALSNKSSPLHLPYLASLESMDREVAHRKGSGLLDFEEFMASPELGRLRFLEGWMDLVSF</sequence>
<dbReference type="PROSITE" id="PS50135">
    <property type="entry name" value="ZF_ZZ_2"/>
    <property type="match status" value="1"/>
</dbReference>
<dbReference type="GO" id="GO:0016020">
    <property type="term" value="C:membrane"/>
    <property type="evidence" value="ECO:0007669"/>
    <property type="project" value="TreeGrafter"/>
</dbReference>
<feature type="compositionally biased region" description="Basic and acidic residues" evidence="7">
    <location>
        <begin position="603"/>
        <end position="612"/>
    </location>
</feature>
<dbReference type="PROSITE" id="PS01357">
    <property type="entry name" value="ZF_ZZ_1"/>
    <property type="match status" value="1"/>
</dbReference>
<dbReference type="PRINTS" id="PR00450">
    <property type="entry name" value="RECOVERIN"/>
</dbReference>
<dbReference type="STRING" id="97972.A0A2V1D220"/>
<dbReference type="Pfam" id="PF13405">
    <property type="entry name" value="EF-hand_6"/>
    <property type="match status" value="1"/>
</dbReference>
<dbReference type="InterPro" id="IPR018247">
    <property type="entry name" value="EF_Hand_1_Ca_BS"/>
</dbReference>
<dbReference type="SUPFAM" id="SSF47473">
    <property type="entry name" value="EF-hand"/>
    <property type="match status" value="1"/>
</dbReference>
<feature type="compositionally biased region" description="Basic and acidic residues" evidence="7">
    <location>
        <begin position="569"/>
        <end position="579"/>
    </location>
</feature>
<keyword evidence="8" id="KW-0812">Transmembrane</keyword>
<dbReference type="GO" id="GO:0005509">
    <property type="term" value="F:calcium ion binding"/>
    <property type="evidence" value="ECO:0007669"/>
    <property type="project" value="InterPro"/>
</dbReference>
<dbReference type="Gene3D" id="3.30.60.90">
    <property type="match status" value="1"/>
</dbReference>
<keyword evidence="12" id="KW-1185">Reference proteome</keyword>
<feature type="compositionally biased region" description="Pro residues" evidence="7">
    <location>
        <begin position="886"/>
        <end position="901"/>
    </location>
</feature>
<evidence type="ECO:0000256" key="1">
    <source>
        <dbReference type="ARBA" id="ARBA00022723"/>
    </source>
</evidence>
<dbReference type="Gene3D" id="1.10.238.10">
    <property type="entry name" value="EF-hand"/>
    <property type="match status" value="1"/>
</dbReference>
<evidence type="ECO:0000256" key="3">
    <source>
        <dbReference type="ARBA" id="ARBA00022771"/>
    </source>
</evidence>
<accession>A0A2V1D220</accession>
<dbReference type="GO" id="GO:0005829">
    <property type="term" value="C:cytosol"/>
    <property type="evidence" value="ECO:0007669"/>
    <property type="project" value="TreeGrafter"/>
</dbReference>
<feature type="region of interest" description="Disordered" evidence="7">
    <location>
        <begin position="498"/>
        <end position="535"/>
    </location>
</feature>
<evidence type="ECO:0000313" key="11">
    <source>
        <dbReference type="EMBL" id="PVH92090.1"/>
    </source>
</evidence>
<keyword evidence="8" id="KW-1133">Transmembrane helix</keyword>
<evidence type="ECO:0000256" key="4">
    <source>
        <dbReference type="ARBA" id="ARBA00022833"/>
    </source>
</evidence>
<gene>
    <name evidence="11" type="ORF">DM02DRAFT_544435</name>
</gene>
<dbReference type="InterPro" id="IPR002048">
    <property type="entry name" value="EF_hand_dom"/>
</dbReference>
<keyword evidence="3 6" id="KW-0863">Zinc-finger</keyword>
<dbReference type="SUPFAM" id="SSF57850">
    <property type="entry name" value="RING/U-box"/>
    <property type="match status" value="1"/>
</dbReference>
<evidence type="ECO:0000259" key="10">
    <source>
        <dbReference type="PROSITE" id="PS50222"/>
    </source>
</evidence>
<evidence type="ECO:0000256" key="6">
    <source>
        <dbReference type="PROSITE-ProRule" id="PRU00228"/>
    </source>
</evidence>
<feature type="region of interest" description="Disordered" evidence="7">
    <location>
        <begin position="39"/>
        <end position="71"/>
    </location>
</feature>
<feature type="domain" description="ZZ-type" evidence="9">
    <location>
        <begin position="238"/>
        <end position="290"/>
    </location>
</feature>
<dbReference type="Proteomes" id="UP000244855">
    <property type="component" value="Unassembled WGS sequence"/>
</dbReference>
<evidence type="ECO:0000256" key="8">
    <source>
        <dbReference type="SAM" id="Phobius"/>
    </source>
</evidence>
<feature type="region of interest" description="Disordered" evidence="7">
    <location>
        <begin position="196"/>
        <end position="215"/>
    </location>
</feature>
<dbReference type="PANTHER" id="PTHR23055:SF187">
    <property type="entry name" value="EF HAND DOMAIN PROTEIN (AFU_ORTHOLOGUE AFUA_6G07310)"/>
    <property type="match status" value="1"/>
</dbReference>
<evidence type="ECO:0000256" key="2">
    <source>
        <dbReference type="ARBA" id="ARBA00022737"/>
    </source>
</evidence>
<feature type="region of interest" description="Disordered" evidence="7">
    <location>
        <begin position="555"/>
        <end position="629"/>
    </location>
</feature>
<keyword evidence="2" id="KW-0677">Repeat</keyword>
<dbReference type="GO" id="GO:0008270">
    <property type="term" value="F:zinc ion binding"/>
    <property type="evidence" value="ECO:0007669"/>
    <property type="project" value="UniProtKB-KW"/>
</dbReference>
<dbReference type="InterPro" id="IPR028846">
    <property type="entry name" value="Recoverin"/>
</dbReference>